<dbReference type="Proteomes" id="UP001597475">
    <property type="component" value="Unassembled WGS sequence"/>
</dbReference>
<feature type="transmembrane region" description="Helical" evidence="2">
    <location>
        <begin position="303"/>
        <end position="323"/>
    </location>
</feature>
<feature type="region of interest" description="Disordered" evidence="1">
    <location>
        <begin position="334"/>
        <end position="394"/>
    </location>
</feature>
<dbReference type="PROSITE" id="PS51746">
    <property type="entry name" value="PPM_2"/>
    <property type="match status" value="1"/>
</dbReference>
<dbReference type="PANTHER" id="PTHR47992">
    <property type="entry name" value="PROTEIN PHOSPHATASE"/>
    <property type="match status" value="1"/>
</dbReference>
<reference evidence="5" key="1">
    <citation type="journal article" date="2019" name="Int. J. Syst. Evol. Microbiol.">
        <title>The Global Catalogue of Microorganisms (GCM) 10K type strain sequencing project: providing services to taxonomists for standard genome sequencing and annotation.</title>
        <authorList>
            <consortium name="The Broad Institute Genomics Platform"/>
            <consortium name="The Broad Institute Genome Sequencing Center for Infectious Disease"/>
            <person name="Wu L."/>
            <person name="Ma J."/>
        </authorList>
    </citation>
    <scope>NUCLEOTIDE SEQUENCE [LARGE SCALE GENOMIC DNA]</scope>
    <source>
        <strain evidence="5">KCTC 33842</strain>
    </source>
</reference>
<dbReference type="SMART" id="SM00332">
    <property type="entry name" value="PP2Cc"/>
    <property type="match status" value="1"/>
</dbReference>
<keyword evidence="2" id="KW-1133">Transmembrane helix</keyword>
<organism evidence="4 5">
    <name type="scientific">Deinococcus taklimakanensis</name>
    <dbReference type="NCBI Taxonomy" id="536443"/>
    <lineage>
        <taxon>Bacteria</taxon>
        <taxon>Thermotogati</taxon>
        <taxon>Deinococcota</taxon>
        <taxon>Deinococci</taxon>
        <taxon>Deinococcales</taxon>
        <taxon>Deinococcaceae</taxon>
        <taxon>Deinococcus</taxon>
    </lineage>
</organism>
<dbReference type="Gene3D" id="3.60.40.10">
    <property type="entry name" value="PPM-type phosphatase domain"/>
    <property type="match status" value="1"/>
</dbReference>
<dbReference type="CDD" id="cd00143">
    <property type="entry name" value="PP2Cc"/>
    <property type="match status" value="1"/>
</dbReference>
<dbReference type="InterPro" id="IPR015655">
    <property type="entry name" value="PP2C"/>
</dbReference>
<dbReference type="SUPFAM" id="SSF81606">
    <property type="entry name" value="PP2C-like"/>
    <property type="match status" value="1"/>
</dbReference>
<dbReference type="Pfam" id="PF13672">
    <property type="entry name" value="PP2C_2"/>
    <property type="match status" value="1"/>
</dbReference>
<dbReference type="RefSeq" id="WP_386846665.1">
    <property type="nucleotide sequence ID" value="NZ_JBHUMK010000066.1"/>
</dbReference>
<feature type="transmembrane region" description="Helical" evidence="2">
    <location>
        <begin position="278"/>
        <end position="297"/>
    </location>
</feature>
<dbReference type="InterPro" id="IPR001932">
    <property type="entry name" value="PPM-type_phosphatase-like_dom"/>
</dbReference>
<evidence type="ECO:0000313" key="5">
    <source>
        <dbReference type="Proteomes" id="UP001597475"/>
    </source>
</evidence>
<dbReference type="SMART" id="SM00331">
    <property type="entry name" value="PP2C_SIG"/>
    <property type="match status" value="1"/>
</dbReference>
<proteinExistence type="predicted"/>
<gene>
    <name evidence="4" type="ORF">ACFSR9_13640</name>
</gene>
<keyword evidence="2" id="KW-0812">Transmembrane</keyword>
<keyword evidence="2" id="KW-0472">Membrane</keyword>
<evidence type="ECO:0000313" key="4">
    <source>
        <dbReference type="EMBL" id="MFD2610469.1"/>
    </source>
</evidence>
<evidence type="ECO:0000256" key="1">
    <source>
        <dbReference type="SAM" id="MobiDB-lite"/>
    </source>
</evidence>
<dbReference type="EMBL" id="JBHUMK010000066">
    <property type="protein sequence ID" value="MFD2610469.1"/>
    <property type="molecule type" value="Genomic_DNA"/>
</dbReference>
<name>A0ABW5P5B1_9DEIO</name>
<sequence>MRSQATPPLSFGLLSDVGRQRAGGINQDAVMALDLPRGGLFAVADGMGGHAAGELAANLALDALSQHYLMGRSLPTVRLIEAVQAANLAVLRHAVGEYIGMGTTLLAALVDRNALLIAHVGDSRAYLLRGGELYRLTDDHSWVAEQVRLGLLTEEEARTHQWRSVVSNALGGEERARLELFGLTVRAGDRVLLCTDGLSGVVPDTELLHLLAGGQTPEATVRRLVHAANDAGGPDNITALIVDIGQDARSPHYELPMRLDDGPLYADVLLSTQQGNNLLTYLLLSLAYFTLLMVILLPAYRVLIGLAGTGLMVALLTSQRVTLARKARKHLARPAAALGRVRPRAQGPGSQGPGSQGPMSQGPVSPPPVAQSPAPAEAHGARPGPGTPSSQQTR</sequence>
<feature type="domain" description="PPM-type phosphatase" evidence="3">
    <location>
        <begin position="10"/>
        <end position="244"/>
    </location>
</feature>
<evidence type="ECO:0000259" key="3">
    <source>
        <dbReference type="PROSITE" id="PS51746"/>
    </source>
</evidence>
<protein>
    <submittedName>
        <fullName evidence="4">Protein phosphatase 2C domain-containing protein</fullName>
    </submittedName>
</protein>
<evidence type="ECO:0000256" key="2">
    <source>
        <dbReference type="SAM" id="Phobius"/>
    </source>
</evidence>
<accession>A0ABW5P5B1</accession>
<comment type="caution">
    <text evidence="4">The sequence shown here is derived from an EMBL/GenBank/DDBJ whole genome shotgun (WGS) entry which is preliminary data.</text>
</comment>
<keyword evidence="5" id="KW-1185">Reference proteome</keyword>
<dbReference type="InterPro" id="IPR036457">
    <property type="entry name" value="PPM-type-like_dom_sf"/>
</dbReference>